<dbReference type="EMBL" id="QXFW01005672">
    <property type="protein sequence ID" value="KAE8961313.1"/>
    <property type="molecule type" value="Genomic_DNA"/>
</dbReference>
<proteinExistence type="predicted"/>
<dbReference type="AlphaFoldDB" id="A0A6A3GWN0"/>
<comment type="caution">
    <text evidence="1">The sequence shown here is derived from an EMBL/GenBank/DDBJ whole genome shotgun (WGS) entry which is preliminary data.</text>
</comment>
<dbReference type="Proteomes" id="UP000460718">
    <property type="component" value="Unassembled WGS sequence"/>
</dbReference>
<evidence type="ECO:0000313" key="2">
    <source>
        <dbReference type="Proteomes" id="UP000460718"/>
    </source>
</evidence>
<reference evidence="1 2" key="1">
    <citation type="submission" date="2018-09" db="EMBL/GenBank/DDBJ databases">
        <title>Genomic investigation of the strawberry pathogen Phytophthora fragariae indicates pathogenicity is determined by transcriptional variation in three key races.</title>
        <authorList>
            <person name="Adams T.M."/>
            <person name="Armitage A.D."/>
            <person name="Sobczyk M.K."/>
            <person name="Bates H.J."/>
            <person name="Dunwell J.M."/>
            <person name="Nellist C.F."/>
            <person name="Harrison R.J."/>
        </authorList>
    </citation>
    <scope>NUCLEOTIDE SEQUENCE [LARGE SCALE GENOMIC DNA]</scope>
    <source>
        <strain evidence="1 2">SCRP245</strain>
    </source>
</reference>
<evidence type="ECO:0008006" key="3">
    <source>
        <dbReference type="Google" id="ProtNLM"/>
    </source>
</evidence>
<evidence type="ECO:0000313" key="1">
    <source>
        <dbReference type="EMBL" id="KAE8961313.1"/>
    </source>
</evidence>
<protein>
    <recommendedName>
        <fullName evidence="3">RNase H type-1 domain-containing protein</fullName>
    </recommendedName>
</protein>
<accession>A0A6A3GWN0</accession>
<sequence>MRKVSSDPDLQLAEAVTAVMEGCWRIGVAICLQSTWRWRVNYFDDLNNITEGHHTAMLHLKLRHGYRTVHLHLKKNFPAGIGDLAAEIVQRALYDGPARGNLHLPVHYRRR</sequence>
<name>A0A6A3GWN0_9STRA</name>
<gene>
    <name evidence="1" type="ORF">PF011_g29797</name>
</gene>
<organism evidence="1 2">
    <name type="scientific">Phytophthora fragariae</name>
    <dbReference type="NCBI Taxonomy" id="53985"/>
    <lineage>
        <taxon>Eukaryota</taxon>
        <taxon>Sar</taxon>
        <taxon>Stramenopiles</taxon>
        <taxon>Oomycota</taxon>
        <taxon>Peronosporomycetes</taxon>
        <taxon>Peronosporales</taxon>
        <taxon>Peronosporaceae</taxon>
        <taxon>Phytophthora</taxon>
    </lineage>
</organism>